<dbReference type="OrthoDB" id="10251185at2759"/>
<dbReference type="PANTHER" id="PTHR12595">
    <property type="entry name" value="POS9-ACTIVATING FACTOR FAP7-RELATED"/>
    <property type="match status" value="1"/>
</dbReference>
<dbReference type="GO" id="GO:0005524">
    <property type="term" value="F:ATP binding"/>
    <property type="evidence" value="ECO:0007669"/>
    <property type="project" value="UniProtKB-KW"/>
</dbReference>
<keyword evidence="9 10" id="KW-0539">Nucleus</keyword>
<evidence type="ECO:0000256" key="4">
    <source>
        <dbReference type="ARBA" id="ARBA00022552"/>
    </source>
</evidence>
<comment type="caution">
    <text evidence="10">Lacks conserved residue(s) required for the propagation of feature annotation.</text>
</comment>
<sequence length="182" mass="21067">MNMAESGPFSSPRLKPNILITGTPGTGKSTLGQELAQRLSMTYLSVGEVAKEKELYEEWDEEYNCPVLDEDRLIDELEETVSAGGCIVDYHSCEFFPERWFDFVYVLRADTSTLYERLERRGYRGRKLDENIQCEIFETILEEAKESYLPSIVFEMGSNTPQEMEKNIDTITDHLREWKPAQ</sequence>
<evidence type="ECO:0000313" key="11">
    <source>
        <dbReference type="EMBL" id="KAJ8029752.1"/>
    </source>
</evidence>
<feature type="binding site" evidence="10">
    <location>
        <position position="121"/>
    </location>
    <ligand>
        <name>ATP</name>
        <dbReference type="ChEBI" id="CHEBI:30616"/>
    </ligand>
</feature>
<dbReference type="Pfam" id="PF13238">
    <property type="entry name" value="AAA_18"/>
    <property type="match status" value="1"/>
</dbReference>
<dbReference type="GO" id="GO:0004017">
    <property type="term" value="F:AMP kinase activity"/>
    <property type="evidence" value="ECO:0007669"/>
    <property type="project" value="UniProtKB-UniRule"/>
</dbReference>
<dbReference type="InterPro" id="IPR027417">
    <property type="entry name" value="P-loop_NTPase"/>
</dbReference>
<keyword evidence="8 10" id="KW-0067">ATP-binding</keyword>
<keyword evidence="3 10" id="KW-0690">Ribosome biogenesis</keyword>
<evidence type="ECO:0000256" key="10">
    <source>
        <dbReference type="HAMAP-Rule" id="MF_03173"/>
    </source>
</evidence>
<comment type="function">
    <text evidence="10">Broad-specificity nucleoside monophosphate (NMP) kinase that catalyzes the reversible transfer of the terminal phosphate group between nucleoside triphosphates and monophosphates. Has also ATPase activity. Involved in the late cytoplasmic maturation steps of the 40S ribosomal particles, specifically 18S rRNA maturation. While NMP activity is not required for ribosome maturation, ATPase activity is. Associates transiently with small ribosomal subunit protein uS11. ATP hydrolysis breaks the interaction with uS11. May temporarily remove uS11 from the ribosome to enable a conformational change of the ribosomal RNA that is needed for the final maturation step of the small ribosomal subunit. Its NMP activity may have a role in nuclear energy homeostasis.</text>
</comment>
<feature type="binding site" evidence="10">
    <location>
        <position position="30"/>
    </location>
    <ligand>
        <name>ATP</name>
        <dbReference type="ChEBI" id="CHEBI:30616"/>
    </ligand>
</feature>
<dbReference type="InterPro" id="IPR020618">
    <property type="entry name" value="Adenyl_kinase_AK6"/>
</dbReference>
<feature type="binding site" evidence="10">
    <location>
        <position position="29"/>
    </location>
    <ligand>
        <name>ATP</name>
        <dbReference type="ChEBI" id="CHEBI:30616"/>
    </ligand>
</feature>
<comment type="catalytic activity">
    <reaction evidence="10">
        <text>ATP + H2O = ADP + phosphate + H(+)</text>
        <dbReference type="Rhea" id="RHEA:13065"/>
        <dbReference type="ChEBI" id="CHEBI:15377"/>
        <dbReference type="ChEBI" id="CHEBI:15378"/>
        <dbReference type="ChEBI" id="CHEBI:30616"/>
        <dbReference type="ChEBI" id="CHEBI:43474"/>
        <dbReference type="ChEBI" id="CHEBI:456216"/>
    </reaction>
</comment>
<evidence type="ECO:0000256" key="3">
    <source>
        <dbReference type="ARBA" id="ARBA00022517"/>
    </source>
</evidence>
<proteinExistence type="inferred from homology"/>
<dbReference type="SUPFAM" id="SSF52540">
    <property type="entry name" value="P-loop containing nucleoside triphosphate hydrolases"/>
    <property type="match status" value="1"/>
</dbReference>
<evidence type="ECO:0000256" key="5">
    <source>
        <dbReference type="ARBA" id="ARBA00022679"/>
    </source>
</evidence>
<comment type="subunit">
    <text evidence="10">Monomer and homodimer. Interacts with small ribosomal subunit protein uS11. Not a structural component of 43S pre-ribosomes, but transiently interacts with them by binding to uS11.</text>
</comment>
<dbReference type="EMBL" id="JAIZAY010000014">
    <property type="protein sequence ID" value="KAJ8029752.1"/>
    <property type="molecule type" value="Genomic_DNA"/>
</dbReference>
<comment type="similarity">
    <text evidence="10">Belongs to the adenylate kinase family. AK6 subfamily.</text>
</comment>
<dbReference type="GO" id="GO:0005737">
    <property type="term" value="C:cytoplasm"/>
    <property type="evidence" value="ECO:0007669"/>
    <property type="project" value="UniProtKB-SubCell"/>
</dbReference>
<evidence type="ECO:0000256" key="6">
    <source>
        <dbReference type="ARBA" id="ARBA00022741"/>
    </source>
</evidence>
<evidence type="ECO:0000256" key="8">
    <source>
        <dbReference type="ARBA" id="ARBA00022840"/>
    </source>
</evidence>
<dbReference type="GO" id="GO:0016887">
    <property type="term" value="F:ATP hydrolysis activity"/>
    <property type="evidence" value="ECO:0007669"/>
    <property type="project" value="UniProtKB-UniRule"/>
</dbReference>
<dbReference type="PANTHER" id="PTHR12595:SF0">
    <property type="entry name" value="ADENYLATE KINASE ISOENZYME 6"/>
    <property type="match status" value="1"/>
</dbReference>
<accession>A0A9Q1BN60</accession>
<keyword evidence="5 10" id="KW-0808">Transferase</keyword>
<evidence type="ECO:0000256" key="9">
    <source>
        <dbReference type="ARBA" id="ARBA00023242"/>
    </source>
</evidence>
<keyword evidence="7 10" id="KW-0418">Kinase</keyword>
<dbReference type="EC" id="2.7.4.3" evidence="10"/>
<dbReference type="GO" id="GO:0006364">
    <property type="term" value="P:rRNA processing"/>
    <property type="evidence" value="ECO:0007669"/>
    <property type="project" value="UniProtKB-KW"/>
</dbReference>
<evidence type="ECO:0000256" key="7">
    <source>
        <dbReference type="ARBA" id="ARBA00022777"/>
    </source>
</evidence>
<feature type="binding site" evidence="10">
    <location>
        <position position="27"/>
    </location>
    <ligand>
        <name>ATP</name>
        <dbReference type="ChEBI" id="CHEBI:30616"/>
    </ligand>
</feature>
<organism evidence="11 12">
    <name type="scientific">Holothuria leucospilota</name>
    <name type="common">Black long sea cucumber</name>
    <name type="synonym">Mertensiothuria leucospilota</name>
    <dbReference type="NCBI Taxonomy" id="206669"/>
    <lineage>
        <taxon>Eukaryota</taxon>
        <taxon>Metazoa</taxon>
        <taxon>Echinodermata</taxon>
        <taxon>Eleutherozoa</taxon>
        <taxon>Echinozoa</taxon>
        <taxon>Holothuroidea</taxon>
        <taxon>Aspidochirotacea</taxon>
        <taxon>Aspidochirotida</taxon>
        <taxon>Holothuriidae</taxon>
        <taxon>Holothuria</taxon>
    </lineage>
</organism>
<evidence type="ECO:0000313" key="12">
    <source>
        <dbReference type="Proteomes" id="UP001152320"/>
    </source>
</evidence>
<dbReference type="HAMAP" id="MF_00039">
    <property type="entry name" value="Adenylate_kinase_AK6"/>
    <property type="match status" value="1"/>
</dbReference>
<evidence type="ECO:0000256" key="1">
    <source>
        <dbReference type="ARBA" id="ARBA00000582"/>
    </source>
</evidence>
<feature type="region of interest" description="NMPbind" evidence="10">
    <location>
        <begin position="45"/>
        <end position="68"/>
    </location>
</feature>
<keyword evidence="6 10" id="KW-0547">Nucleotide-binding</keyword>
<feature type="region of interest" description="LID" evidence="10">
    <location>
        <begin position="120"/>
        <end position="130"/>
    </location>
</feature>
<dbReference type="FunFam" id="3.40.50.300:FF:000372">
    <property type="entry name" value="Adenylate kinase isoenzyme 6 homolog"/>
    <property type="match status" value="1"/>
</dbReference>
<evidence type="ECO:0000256" key="2">
    <source>
        <dbReference type="ARBA" id="ARBA00022490"/>
    </source>
</evidence>
<gene>
    <name evidence="11" type="ORF">HOLleu_29226</name>
</gene>
<comment type="catalytic activity">
    <reaction evidence="1 10">
        <text>AMP + ATP = 2 ADP</text>
        <dbReference type="Rhea" id="RHEA:12973"/>
        <dbReference type="ChEBI" id="CHEBI:30616"/>
        <dbReference type="ChEBI" id="CHEBI:456215"/>
        <dbReference type="ChEBI" id="CHEBI:456216"/>
        <dbReference type="EC" id="2.7.4.3"/>
    </reaction>
</comment>
<dbReference type="GO" id="GO:0042274">
    <property type="term" value="P:ribosomal small subunit biogenesis"/>
    <property type="evidence" value="ECO:0007669"/>
    <property type="project" value="UniProtKB-UniRule"/>
</dbReference>
<protein>
    <recommendedName>
        <fullName evidence="10">Adenylate kinase isoenzyme 6 homolog</fullName>
        <shortName evidence="10">AK6</shortName>
        <ecNumber evidence="10">2.7.4.3</ecNumber>
    </recommendedName>
    <alternativeName>
        <fullName evidence="10">Dual activity adenylate kinase/ATPase</fullName>
        <shortName evidence="10">AK/ATPase</shortName>
    </alternativeName>
</protein>
<reference evidence="11" key="1">
    <citation type="submission" date="2021-10" db="EMBL/GenBank/DDBJ databases">
        <title>Tropical sea cucumber genome reveals ecological adaptation and Cuvierian tubules defense mechanism.</title>
        <authorList>
            <person name="Chen T."/>
        </authorList>
    </citation>
    <scope>NUCLEOTIDE SEQUENCE</scope>
    <source>
        <strain evidence="11">Nanhai2018</strain>
        <tissue evidence="11">Muscle</tissue>
    </source>
</reference>
<keyword evidence="4 10" id="KW-0698">rRNA processing</keyword>
<feature type="binding site" evidence="10">
    <location>
        <position position="28"/>
    </location>
    <ligand>
        <name>ATP</name>
        <dbReference type="ChEBI" id="CHEBI:30616"/>
    </ligand>
</feature>
<dbReference type="AlphaFoldDB" id="A0A9Q1BN60"/>
<keyword evidence="12" id="KW-1185">Reference proteome</keyword>
<comment type="subcellular location">
    <subcellularLocation>
        <location evidence="10">Cytoplasm</location>
    </subcellularLocation>
    <subcellularLocation>
        <location evidence="10">Nucleus</location>
    </subcellularLocation>
</comment>
<feature type="binding site" evidence="10">
    <location>
        <position position="25"/>
    </location>
    <ligand>
        <name>ATP</name>
        <dbReference type="ChEBI" id="CHEBI:30616"/>
    </ligand>
</feature>
<dbReference type="GO" id="GO:0005634">
    <property type="term" value="C:nucleus"/>
    <property type="evidence" value="ECO:0007669"/>
    <property type="project" value="UniProtKB-SubCell"/>
</dbReference>
<dbReference type="PRINTS" id="PR01100">
    <property type="entry name" value="SHIKIMTKNASE"/>
</dbReference>
<comment type="caution">
    <text evidence="11">The sequence shown here is derived from an EMBL/GenBank/DDBJ whole genome shotgun (WGS) entry which is preliminary data.</text>
</comment>
<dbReference type="Proteomes" id="UP001152320">
    <property type="component" value="Chromosome 14"/>
</dbReference>
<keyword evidence="2 10" id="KW-0963">Cytoplasm</keyword>
<dbReference type="Gene3D" id="3.40.50.300">
    <property type="entry name" value="P-loop containing nucleotide triphosphate hydrolases"/>
    <property type="match status" value="1"/>
</dbReference>
<name>A0A9Q1BN60_HOLLE</name>